<dbReference type="Gene3D" id="3.40.50.2300">
    <property type="match status" value="2"/>
</dbReference>
<evidence type="ECO:0000256" key="1">
    <source>
        <dbReference type="SAM" id="MobiDB-lite"/>
    </source>
</evidence>
<dbReference type="PROSITE" id="PS51257">
    <property type="entry name" value="PROKAR_LIPOPROTEIN"/>
    <property type="match status" value="1"/>
</dbReference>
<dbReference type="AlphaFoldDB" id="A0A6J7DIQ0"/>
<accession>A0A6J7DIQ0</accession>
<sequence>MKVRSYKLVASLIVLSLGASACSETKKAETTTPGTTMTTEAPSTVPSTGETTTTVVDAGAELNAWALTYTGGTAGAASGDSIKVGYANDENFFPENTIGIESARDYLNAELGGAAGKPIELVSCSVTNAEDGAKCGTQFANDPSIVAVITGTILVGNKELYDTLTGKKPVIVGNGVTSDDFTTPAGQAFTAGSPGVIAGMSGYIVSGLSPKPKKVAILAQNNPAGQAAVPLLIDPVLKKAGIESTSVFIDDSASASDVQAALKAAGADTADVLLPIITIQQCINVYDAVKSLAINPIVVTTGLCFGTPMTDHLKEAGEKGPVPEGWYFGGYGYSYFNPDLESGMQTYIAKVQQYGKPAPGAKTLEYTGFAGPEFANLMTFAKFVNTSKGAVDFATLDAAIRGFKGPMMLQVGPLNCGKQVILGLAFFVSVCAAEMGIQQLKDGQWVSIADGLNGKPIDVTKVES</sequence>
<organism evidence="2">
    <name type="scientific">freshwater metagenome</name>
    <dbReference type="NCBI Taxonomy" id="449393"/>
    <lineage>
        <taxon>unclassified sequences</taxon>
        <taxon>metagenomes</taxon>
        <taxon>ecological metagenomes</taxon>
    </lineage>
</organism>
<proteinExistence type="predicted"/>
<protein>
    <submittedName>
        <fullName evidence="2">Unannotated protein</fullName>
    </submittedName>
</protein>
<dbReference type="SUPFAM" id="SSF53822">
    <property type="entry name" value="Periplasmic binding protein-like I"/>
    <property type="match status" value="1"/>
</dbReference>
<reference evidence="2" key="1">
    <citation type="submission" date="2020-05" db="EMBL/GenBank/DDBJ databases">
        <authorList>
            <person name="Chiriac C."/>
            <person name="Salcher M."/>
            <person name="Ghai R."/>
            <person name="Kavagutti S V."/>
        </authorList>
    </citation>
    <scope>NUCLEOTIDE SEQUENCE</scope>
</reference>
<feature type="compositionally biased region" description="Low complexity" evidence="1">
    <location>
        <begin position="30"/>
        <end position="49"/>
    </location>
</feature>
<dbReference type="InterPro" id="IPR028082">
    <property type="entry name" value="Peripla_BP_I"/>
</dbReference>
<gene>
    <name evidence="2" type="ORF">UFOPK3376_00800</name>
</gene>
<dbReference type="EMBL" id="CAFBLP010000014">
    <property type="protein sequence ID" value="CAB4870537.1"/>
    <property type="molecule type" value="Genomic_DNA"/>
</dbReference>
<evidence type="ECO:0000313" key="2">
    <source>
        <dbReference type="EMBL" id="CAB4870537.1"/>
    </source>
</evidence>
<feature type="region of interest" description="Disordered" evidence="1">
    <location>
        <begin position="28"/>
        <end position="49"/>
    </location>
</feature>
<name>A0A6J7DIQ0_9ZZZZ</name>